<evidence type="ECO:0000256" key="3">
    <source>
        <dbReference type="ARBA" id="ARBA00022475"/>
    </source>
</evidence>
<dbReference type="Pfam" id="PF00420">
    <property type="entry name" value="Oxidored_q2"/>
    <property type="match status" value="1"/>
</dbReference>
<sequence length="152" mass="16682">MTGALGIYNYWIYVVLMMIGLYGVIAKPNLIKQAIALGLFQTGIFLYYISMAVVDGGTAPVWTTILDGAQKYEGPYDNPLPHVLILTAIVVSVSVLAVALALIINIKRAYGTIEYDEIEAMDQADKRADYLRGQVTDAADDVEHKQEGHHHA</sequence>
<organism evidence="8 9">
    <name type="scientific">Nannocystis pusilla</name>
    <dbReference type="NCBI Taxonomy" id="889268"/>
    <lineage>
        <taxon>Bacteria</taxon>
        <taxon>Pseudomonadati</taxon>
        <taxon>Myxococcota</taxon>
        <taxon>Polyangia</taxon>
        <taxon>Nannocystales</taxon>
        <taxon>Nannocystaceae</taxon>
        <taxon>Nannocystis</taxon>
    </lineage>
</organism>
<protein>
    <submittedName>
        <fullName evidence="8">Cation:proton antiporter subunit C</fullName>
    </submittedName>
</protein>
<evidence type="ECO:0000256" key="5">
    <source>
        <dbReference type="ARBA" id="ARBA00022989"/>
    </source>
</evidence>
<dbReference type="AlphaFoldDB" id="A0A9X3EQI0"/>
<evidence type="ECO:0000256" key="1">
    <source>
        <dbReference type="ARBA" id="ARBA00004651"/>
    </source>
</evidence>
<evidence type="ECO:0000256" key="7">
    <source>
        <dbReference type="SAM" id="Phobius"/>
    </source>
</evidence>
<reference evidence="8" key="1">
    <citation type="submission" date="2022-11" db="EMBL/GenBank/DDBJ databases">
        <title>Minimal conservation of predation-associated metabolite biosynthetic gene clusters underscores biosynthetic potential of Myxococcota including descriptions for ten novel species: Archangium lansinium sp. nov., Myxococcus landrumus sp. nov., Nannocystis bai.</title>
        <authorList>
            <person name="Ahearne A."/>
            <person name="Stevens C."/>
            <person name="Phillips K."/>
        </authorList>
    </citation>
    <scope>NUCLEOTIDE SEQUENCE</scope>
    <source>
        <strain evidence="8">Na p29</strain>
    </source>
</reference>
<dbReference type="PANTHER" id="PTHR34583">
    <property type="entry name" value="ANTIPORTER SUBUNIT MNHC2-RELATED"/>
    <property type="match status" value="1"/>
</dbReference>
<dbReference type="Gene3D" id="1.10.287.3510">
    <property type="match status" value="1"/>
</dbReference>
<dbReference type="InterPro" id="IPR050601">
    <property type="entry name" value="CPA3_antiporter_subunitC"/>
</dbReference>
<keyword evidence="6 7" id="KW-0472">Membrane</keyword>
<dbReference type="Proteomes" id="UP001150924">
    <property type="component" value="Unassembled WGS sequence"/>
</dbReference>
<keyword evidence="3" id="KW-1003">Cell membrane</keyword>
<dbReference type="InterPro" id="IPR039428">
    <property type="entry name" value="NUOK/Mnh_C1-like"/>
</dbReference>
<feature type="transmembrane region" description="Helical" evidence="7">
    <location>
        <begin position="83"/>
        <end position="104"/>
    </location>
</feature>
<dbReference type="EMBL" id="JAPNKE010000002">
    <property type="protein sequence ID" value="MCY1007539.1"/>
    <property type="molecule type" value="Genomic_DNA"/>
</dbReference>
<evidence type="ECO:0000256" key="2">
    <source>
        <dbReference type="ARBA" id="ARBA00010388"/>
    </source>
</evidence>
<dbReference type="GO" id="GO:0005886">
    <property type="term" value="C:plasma membrane"/>
    <property type="evidence" value="ECO:0007669"/>
    <property type="project" value="UniProtKB-SubCell"/>
</dbReference>
<accession>A0A9X3EQI0</accession>
<evidence type="ECO:0000313" key="9">
    <source>
        <dbReference type="Proteomes" id="UP001150924"/>
    </source>
</evidence>
<gene>
    <name evidence="8" type="ORF">OV079_18700</name>
</gene>
<name>A0A9X3EQI0_9BACT</name>
<dbReference type="NCBIfam" id="NF005624">
    <property type="entry name" value="PRK07375.2-3"/>
    <property type="match status" value="1"/>
</dbReference>
<dbReference type="RefSeq" id="WP_267770172.1">
    <property type="nucleotide sequence ID" value="NZ_JAPNKE010000002.1"/>
</dbReference>
<keyword evidence="5 7" id="KW-1133">Transmembrane helix</keyword>
<comment type="caution">
    <text evidence="8">The sequence shown here is derived from an EMBL/GenBank/DDBJ whole genome shotgun (WGS) entry which is preliminary data.</text>
</comment>
<evidence type="ECO:0000256" key="6">
    <source>
        <dbReference type="ARBA" id="ARBA00023136"/>
    </source>
</evidence>
<comment type="subcellular location">
    <subcellularLocation>
        <location evidence="1">Cell membrane</location>
        <topology evidence="1">Multi-pass membrane protein</topology>
    </subcellularLocation>
</comment>
<comment type="similarity">
    <text evidence="2">Belongs to the CPA3 antiporters (TC 2.A.63) subunit C family.</text>
</comment>
<proteinExistence type="inferred from homology"/>
<dbReference type="PANTHER" id="PTHR34583:SF2">
    <property type="entry name" value="ANTIPORTER SUBUNIT MNHC2-RELATED"/>
    <property type="match status" value="1"/>
</dbReference>
<keyword evidence="9" id="KW-1185">Reference proteome</keyword>
<feature type="transmembrane region" description="Helical" evidence="7">
    <location>
        <begin position="6"/>
        <end position="25"/>
    </location>
</feature>
<evidence type="ECO:0000256" key="4">
    <source>
        <dbReference type="ARBA" id="ARBA00022692"/>
    </source>
</evidence>
<evidence type="ECO:0000313" key="8">
    <source>
        <dbReference type="EMBL" id="MCY1007539.1"/>
    </source>
</evidence>
<keyword evidence="4 7" id="KW-0812">Transmembrane</keyword>